<gene>
    <name evidence="1" type="ORF">SAMN04489798_1286</name>
</gene>
<evidence type="ECO:0000313" key="2">
    <source>
        <dbReference type="Proteomes" id="UP000198827"/>
    </source>
</evidence>
<evidence type="ECO:0000313" key="1">
    <source>
        <dbReference type="EMBL" id="SDN83441.1"/>
    </source>
</evidence>
<dbReference type="GO" id="GO:0016740">
    <property type="term" value="F:transferase activity"/>
    <property type="evidence" value="ECO:0007669"/>
    <property type="project" value="UniProtKB-KW"/>
</dbReference>
<sequence>MSRLPLIGVAICSRQIGLHAYHISGDTGAHAVASAVPGFPAILPMLMDDVSPSDILDRRDDTPITVTSFNIEPIHNSGSAMAQGTARDSARLAFAARFEKHDSLS</sequence>
<accession>A0A1H0EM63</accession>
<protein>
    <submittedName>
        <fullName evidence="1">Putative glutamine amidotransferase</fullName>
    </submittedName>
</protein>
<dbReference type="AlphaFoldDB" id="A0A1H0EM63"/>
<dbReference type="Proteomes" id="UP000198827">
    <property type="component" value="Chromosome I"/>
</dbReference>
<dbReference type="RefSeq" id="WP_197678917.1">
    <property type="nucleotide sequence ID" value="NZ_LT629705.1"/>
</dbReference>
<organism evidence="1 2">
    <name type="scientific">Pseudomonas arsenicoxydans</name>
    <dbReference type="NCBI Taxonomy" id="702115"/>
    <lineage>
        <taxon>Bacteria</taxon>
        <taxon>Pseudomonadati</taxon>
        <taxon>Pseudomonadota</taxon>
        <taxon>Gammaproteobacteria</taxon>
        <taxon>Pseudomonadales</taxon>
        <taxon>Pseudomonadaceae</taxon>
        <taxon>Pseudomonas</taxon>
    </lineage>
</organism>
<name>A0A1H0EM63_9PSED</name>
<keyword evidence="1" id="KW-0808">Transferase</keyword>
<reference evidence="1 2" key="1">
    <citation type="submission" date="2016-10" db="EMBL/GenBank/DDBJ databases">
        <authorList>
            <person name="de Groot N.N."/>
        </authorList>
    </citation>
    <scope>NUCLEOTIDE SEQUENCE [LARGE SCALE GENOMIC DNA]</scope>
    <source>
        <strain evidence="1 2">CECT 7543</strain>
    </source>
</reference>
<proteinExistence type="predicted"/>
<dbReference type="EMBL" id="LT629705">
    <property type="protein sequence ID" value="SDN83441.1"/>
    <property type="molecule type" value="Genomic_DNA"/>
</dbReference>
<keyword evidence="1" id="KW-0315">Glutamine amidotransferase</keyword>